<dbReference type="PANTHER" id="PTHR43312">
    <property type="entry name" value="D-THREO-ALDOSE 1-DEHYDROGENASE"/>
    <property type="match status" value="1"/>
</dbReference>
<dbReference type="Gene3D" id="3.20.20.100">
    <property type="entry name" value="NADP-dependent oxidoreductase domain"/>
    <property type="match status" value="1"/>
</dbReference>
<gene>
    <name evidence="2" type="ORF">AM231_26175</name>
</gene>
<dbReference type="EMBL" id="LIUT01000008">
    <property type="protein sequence ID" value="KOR76124.1"/>
    <property type="molecule type" value="Genomic_DNA"/>
</dbReference>
<dbReference type="InterPro" id="IPR020471">
    <property type="entry name" value="AKR"/>
</dbReference>
<dbReference type="InterPro" id="IPR053135">
    <property type="entry name" value="AKR2_Oxidoreductase"/>
</dbReference>
<dbReference type="InterPro" id="IPR036812">
    <property type="entry name" value="NAD(P)_OxRdtase_dom_sf"/>
</dbReference>
<evidence type="ECO:0000259" key="1">
    <source>
        <dbReference type="Pfam" id="PF00248"/>
    </source>
</evidence>
<accession>A0A0M1N2C5</accession>
<proteinExistence type="predicted"/>
<dbReference type="AlphaFoldDB" id="A0A0M1N2C5"/>
<dbReference type="Proteomes" id="UP000036932">
    <property type="component" value="Unassembled WGS sequence"/>
</dbReference>
<reference evidence="3" key="1">
    <citation type="submission" date="2015-08" db="EMBL/GenBank/DDBJ databases">
        <title>Genome sequencing project for genomic taxonomy and phylogenomics of Bacillus-like bacteria.</title>
        <authorList>
            <person name="Liu B."/>
            <person name="Wang J."/>
            <person name="Zhu Y."/>
            <person name="Liu G."/>
            <person name="Chen Q."/>
            <person name="Chen Z."/>
            <person name="Lan J."/>
            <person name="Che J."/>
            <person name="Ge C."/>
            <person name="Shi H."/>
            <person name="Pan Z."/>
            <person name="Liu X."/>
        </authorList>
    </citation>
    <scope>NUCLEOTIDE SEQUENCE [LARGE SCALE GENOMIC DNA]</scope>
    <source>
        <strain evidence="3">FJAT-22460</strain>
    </source>
</reference>
<evidence type="ECO:0000313" key="3">
    <source>
        <dbReference type="Proteomes" id="UP000036932"/>
    </source>
</evidence>
<keyword evidence="3" id="KW-1185">Reference proteome</keyword>
<feature type="domain" description="NADP-dependent oxidoreductase" evidence="1">
    <location>
        <begin position="16"/>
        <end position="314"/>
    </location>
</feature>
<sequence>MNYRPLGNTELHISEVSFGTWAIGGSWGETHDEEALKGLDRAIGEGVNFFDTADVYGDGHAEDLLARATKGKEDTVHIATKFCRAGDIHDLNTYSEQSIRQYCENSLKRLQRERIDLYQVHCPPFEVLKDGRVFEVLDKLQAEGKIRHYGVSVETVEEGMFCLGVPGVKSLQVIFNLFRQKPLAQLLPEAKASGVGILVRLPLASGLLTGKFSETTTFSENDHRNFNANGEQFNVGETFAGLQFEKGVELARKLAWIAEGREDMARASMRWILDCAEVSAVIPGFRNIRQVEDNLGTLEVPSFTPEEKERLSQFYQEQVAMHIRGAY</sequence>
<dbReference type="Pfam" id="PF00248">
    <property type="entry name" value="Aldo_ket_red"/>
    <property type="match status" value="1"/>
</dbReference>
<name>A0A0M1N2C5_9BACL</name>
<dbReference type="OrthoDB" id="9773828at2"/>
<dbReference type="CDD" id="cd19086">
    <property type="entry name" value="AKR_AKR11C1"/>
    <property type="match status" value="1"/>
</dbReference>
<evidence type="ECO:0000313" key="2">
    <source>
        <dbReference type="EMBL" id="KOR76124.1"/>
    </source>
</evidence>
<dbReference type="SUPFAM" id="SSF51430">
    <property type="entry name" value="NAD(P)-linked oxidoreductase"/>
    <property type="match status" value="1"/>
</dbReference>
<dbReference type="PANTHER" id="PTHR43312:SF1">
    <property type="entry name" value="NADP-DEPENDENT OXIDOREDUCTASE DOMAIN-CONTAINING PROTEIN"/>
    <property type="match status" value="1"/>
</dbReference>
<dbReference type="RefSeq" id="WP_054405284.1">
    <property type="nucleotide sequence ID" value="NZ_LIUT01000008.1"/>
</dbReference>
<dbReference type="GO" id="GO:0016491">
    <property type="term" value="F:oxidoreductase activity"/>
    <property type="evidence" value="ECO:0007669"/>
    <property type="project" value="InterPro"/>
</dbReference>
<dbReference type="InterPro" id="IPR023210">
    <property type="entry name" value="NADP_OxRdtase_dom"/>
</dbReference>
<dbReference type="PATRIC" id="fig|1705565.3.peg.1439"/>
<protein>
    <submittedName>
        <fullName evidence="2">Aldo/keto reductase</fullName>
    </submittedName>
</protein>
<comment type="caution">
    <text evidence="2">The sequence shown here is derived from an EMBL/GenBank/DDBJ whole genome shotgun (WGS) entry which is preliminary data.</text>
</comment>
<dbReference type="PRINTS" id="PR00069">
    <property type="entry name" value="ALDKETRDTASE"/>
</dbReference>
<organism evidence="2 3">
    <name type="scientific">Paenibacillus solani</name>
    <dbReference type="NCBI Taxonomy" id="1705565"/>
    <lineage>
        <taxon>Bacteria</taxon>
        <taxon>Bacillati</taxon>
        <taxon>Bacillota</taxon>
        <taxon>Bacilli</taxon>
        <taxon>Bacillales</taxon>
        <taxon>Paenibacillaceae</taxon>
        <taxon>Paenibacillus</taxon>
    </lineage>
</organism>